<name>X1NWV6_9ZZZZ</name>
<organism evidence="1">
    <name type="scientific">marine sediment metagenome</name>
    <dbReference type="NCBI Taxonomy" id="412755"/>
    <lineage>
        <taxon>unclassified sequences</taxon>
        <taxon>metagenomes</taxon>
        <taxon>ecological metagenomes</taxon>
    </lineage>
</organism>
<proteinExistence type="predicted"/>
<dbReference type="AlphaFoldDB" id="X1NWV6"/>
<protein>
    <submittedName>
        <fullName evidence="1">Uncharacterized protein</fullName>
    </submittedName>
</protein>
<accession>X1NWV6</accession>
<evidence type="ECO:0000313" key="1">
    <source>
        <dbReference type="EMBL" id="GAI48068.1"/>
    </source>
</evidence>
<comment type="caution">
    <text evidence="1">The sequence shown here is derived from an EMBL/GenBank/DDBJ whole genome shotgun (WGS) entry which is preliminary data.</text>
</comment>
<reference evidence="1" key="1">
    <citation type="journal article" date="2014" name="Front. Microbiol.">
        <title>High frequency of phylogenetically diverse reductive dehalogenase-homologous genes in deep subseafloor sedimentary metagenomes.</title>
        <authorList>
            <person name="Kawai M."/>
            <person name="Futagami T."/>
            <person name="Toyoda A."/>
            <person name="Takaki Y."/>
            <person name="Nishi S."/>
            <person name="Hori S."/>
            <person name="Arai W."/>
            <person name="Tsubouchi T."/>
            <person name="Morono Y."/>
            <person name="Uchiyama I."/>
            <person name="Ito T."/>
            <person name="Fujiyama A."/>
            <person name="Inagaki F."/>
            <person name="Takami H."/>
        </authorList>
    </citation>
    <scope>NUCLEOTIDE SEQUENCE</scope>
    <source>
        <strain evidence="1">Expedition CK06-06</strain>
    </source>
</reference>
<feature type="non-terminal residue" evidence="1">
    <location>
        <position position="1"/>
    </location>
</feature>
<dbReference type="EMBL" id="BARV01042454">
    <property type="protein sequence ID" value="GAI48068.1"/>
    <property type="molecule type" value="Genomic_DNA"/>
</dbReference>
<sequence>AQNGIYDICRAIGEALDEIITAADKLKPQGMANRLTGYTSYYNSDERKQDLNLIGSSRFVFKRESESWNDFETRLQQFPDDVKWFGTENGIIKEIERTGLVVDSIEIMRDDVYRFIILSLADQCLVPEG</sequence>
<gene>
    <name evidence="1" type="ORF">S06H3_63839</name>
</gene>
<feature type="non-terminal residue" evidence="1">
    <location>
        <position position="129"/>
    </location>
</feature>